<dbReference type="VEuPathDB" id="CryptoDB:Vbra_8722"/>
<dbReference type="Proteomes" id="UP000041254">
    <property type="component" value="Unassembled WGS sequence"/>
</dbReference>
<organism evidence="2 3">
    <name type="scientific">Vitrella brassicaformis (strain CCMP3155)</name>
    <dbReference type="NCBI Taxonomy" id="1169540"/>
    <lineage>
        <taxon>Eukaryota</taxon>
        <taxon>Sar</taxon>
        <taxon>Alveolata</taxon>
        <taxon>Colpodellida</taxon>
        <taxon>Vitrellaceae</taxon>
        <taxon>Vitrella</taxon>
    </lineage>
</organism>
<evidence type="ECO:0008006" key="4">
    <source>
        <dbReference type="Google" id="ProtNLM"/>
    </source>
</evidence>
<dbReference type="EMBL" id="CDMY01000360">
    <property type="protein sequence ID" value="CEM05559.1"/>
    <property type="molecule type" value="Genomic_DNA"/>
</dbReference>
<feature type="region of interest" description="Disordered" evidence="1">
    <location>
        <begin position="37"/>
        <end position="77"/>
    </location>
</feature>
<dbReference type="InterPro" id="IPR011009">
    <property type="entry name" value="Kinase-like_dom_sf"/>
</dbReference>
<dbReference type="PhylomeDB" id="A0A0G4F203"/>
<evidence type="ECO:0000313" key="2">
    <source>
        <dbReference type="EMBL" id="CEM05559.1"/>
    </source>
</evidence>
<gene>
    <name evidence="2" type="ORF">Vbra_8722</name>
</gene>
<name>A0A0G4F203_VITBC</name>
<proteinExistence type="predicted"/>
<evidence type="ECO:0000313" key="3">
    <source>
        <dbReference type="Proteomes" id="UP000041254"/>
    </source>
</evidence>
<feature type="compositionally biased region" description="Low complexity" evidence="1">
    <location>
        <begin position="64"/>
        <end position="73"/>
    </location>
</feature>
<dbReference type="InParanoid" id="A0A0G4F203"/>
<accession>A0A0G4F203</accession>
<dbReference type="AlphaFoldDB" id="A0A0G4F203"/>
<dbReference type="Gene3D" id="1.10.510.10">
    <property type="entry name" value="Transferase(Phosphotransferase) domain 1"/>
    <property type="match status" value="1"/>
</dbReference>
<feature type="compositionally biased region" description="Basic and acidic residues" evidence="1">
    <location>
        <begin position="41"/>
        <end position="51"/>
    </location>
</feature>
<protein>
    <recommendedName>
        <fullName evidence="4">Protein kinase domain-containing protein</fullName>
    </recommendedName>
</protein>
<evidence type="ECO:0000256" key="1">
    <source>
        <dbReference type="SAM" id="MobiDB-lite"/>
    </source>
</evidence>
<reference evidence="2 3" key="1">
    <citation type="submission" date="2014-11" db="EMBL/GenBank/DDBJ databases">
        <authorList>
            <person name="Zhu J."/>
            <person name="Qi W."/>
            <person name="Song R."/>
        </authorList>
    </citation>
    <scope>NUCLEOTIDE SEQUENCE [LARGE SCALE GENOMIC DNA]</scope>
</reference>
<dbReference type="SUPFAM" id="SSF56112">
    <property type="entry name" value="Protein kinase-like (PK-like)"/>
    <property type="match status" value="1"/>
</dbReference>
<sequence length="362" mass="40472">MGVHDDWRALPLVHLKAIANELLSDISWWWQSRGHRQATTDPHEQDHRQEQQGDLGLEGRAANPESPSRSSPPKEGFDGAVCDMFVSKTAHDADYEDEIVDEHQAKAAVHAQGKRDGKQPCVPTTLLCLDVETAAGTRKVLELSKLQSTLSQLMGEYRRLTNNPHLPFVAVMEVLTSTFDALETCHRAHLIHRDFNLTNIMFPGRRGGGRLRAMLIDWTRSIILEMAHRQTDARLVGTKGRHGQCDMVAALRCVLSVARPTLTPVRASSSVNELTAAYEKYKDFDMDHREIARAAEKVIGTRAATHTEWIEVMTAALPGSVRQEVRGRLLSLLKKVEKLPFGFLPPAVYRDVKGDIATTKHM</sequence>
<keyword evidence="3" id="KW-1185">Reference proteome</keyword>